<keyword evidence="1" id="KW-0812">Transmembrane</keyword>
<name>A0AAE6KTS6_MYXXA</name>
<organism evidence="3 4">
    <name type="scientific">Myxococcus xanthus</name>
    <dbReference type="NCBI Taxonomy" id="34"/>
    <lineage>
        <taxon>Bacteria</taxon>
        <taxon>Pseudomonadati</taxon>
        <taxon>Myxococcota</taxon>
        <taxon>Myxococcia</taxon>
        <taxon>Myxococcales</taxon>
        <taxon>Cystobacterineae</taxon>
        <taxon>Myxococcaceae</taxon>
        <taxon>Myxococcus</taxon>
    </lineage>
</organism>
<evidence type="ECO:0000313" key="4">
    <source>
        <dbReference type="Proteomes" id="UP000320179"/>
    </source>
</evidence>
<keyword evidence="1" id="KW-0472">Membrane</keyword>
<accession>A0AAE6KTS6</accession>
<evidence type="ECO:0000313" key="3">
    <source>
        <dbReference type="EMBL" id="QDE69475.1"/>
    </source>
</evidence>
<dbReference type="Proteomes" id="UP000320179">
    <property type="component" value="Chromosome"/>
</dbReference>
<dbReference type="InterPro" id="IPR041208">
    <property type="entry name" value="Cap15"/>
</dbReference>
<dbReference type="EMBL" id="CP017174">
    <property type="protein sequence ID" value="QDE69475.1"/>
    <property type="molecule type" value="Genomic_DNA"/>
</dbReference>
<keyword evidence="1" id="KW-1133">Transmembrane helix</keyword>
<evidence type="ECO:0000256" key="1">
    <source>
        <dbReference type="SAM" id="Phobius"/>
    </source>
</evidence>
<dbReference type="RefSeq" id="WP_140798963.1">
    <property type="nucleotide sequence ID" value="NZ_CP017173.1"/>
</dbReference>
<evidence type="ECO:0000259" key="2">
    <source>
        <dbReference type="Pfam" id="PF18153"/>
    </source>
</evidence>
<sequence>MLSRIQTAFLIGIAVILWAALLLLHGEPVAWRFLAPFSSVVSGLLLVLLVFDKWLWKWRHLHPWLVPNQNLNGTWRGTLQTNWQDPRSLQRPGPIEVFVIVRQTYSTVSARLLTDESESDLLVGKFVVSEDGVADLLGMYRNTPKQSLRTRSPIHHGAFRLRLEGTPVMTLAGEYWTDRNTMGELRLTEHVDAKAHGVEHARTLFVPPPTAGSTALP</sequence>
<proteinExistence type="predicted"/>
<feature type="domain" description="CD-NTase-associated protein 15" evidence="2">
    <location>
        <begin position="70"/>
        <end position="188"/>
    </location>
</feature>
<feature type="transmembrane region" description="Helical" evidence="1">
    <location>
        <begin position="7"/>
        <end position="24"/>
    </location>
</feature>
<protein>
    <recommendedName>
        <fullName evidence="2">CD-NTase-associated protein 15 domain-containing protein</fullName>
    </recommendedName>
</protein>
<reference evidence="3 4" key="1">
    <citation type="journal article" date="2019" name="Science">
        <title>Social genes are selection hotspots in kin groups of a soil microbe.</title>
        <authorList>
            <person name="Wielgoss S."/>
            <person name="Wolfensberger R."/>
            <person name="Sun L."/>
            <person name="Fiegna F."/>
            <person name="Velicer G.J."/>
        </authorList>
    </citation>
    <scope>NUCLEOTIDE SEQUENCE [LARGE SCALE GENOMIC DNA]</scope>
    <source>
        <strain evidence="3 4">MC3.5.9c15</strain>
    </source>
</reference>
<gene>
    <name evidence="3" type="ORF">BHS09_22220</name>
</gene>
<dbReference type="AlphaFoldDB" id="A0AAE6KTS6"/>
<dbReference type="Pfam" id="PF18153">
    <property type="entry name" value="Cap15_CD_rec"/>
    <property type="match status" value="1"/>
</dbReference>
<feature type="transmembrane region" description="Helical" evidence="1">
    <location>
        <begin position="30"/>
        <end position="51"/>
    </location>
</feature>